<protein>
    <recommendedName>
        <fullName evidence="12">TonB-dependent receptor plug domain-containing protein</fullName>
    </recommendedName>
</protein>
<dbReference type="PANTHER" id="PTHR32552">
    <property type="entry name" value="FERRICHROME IRON RECEPTOR-RELATED"/>
    <property type="match status" value="1"/>
</dbReference>
<evidence type="ECO:0000256" key="2">
    <source>
        <dbReference type="ARBA" id="ARBA00022448"/>
    </source>
</evidence>
<keyword evidence="6 11" id="KW-0732">Signal</keyword>
<evidence type="ECO:0000313" key="13">
    <source>
        <dbReference type="EMBL" id="WED66628.1"/>
    </source>
</evidence>
<keyword evidence="3" id="KW-1134">Transmembrane beta strand</keyword>
<feature type="domain" description="TonB-dependent receptor plug" evidence="12">
    <location>
        <begin position="77"/>
        <end position="171"/>
    </location>
</feature>
<proteinExistence type="predicted"/>
<reference evidence="13" key="1">
    <citation type="submission" date="2023-03" db="EMBL/GenBank/DDBJ databases">
        <title>Lomoglobus Profundus gen. nov., sp. nov., a novel member of the phylum Verrucomicrobia, isolated from deep-marine sediment of South China Sea.</title>
        <authorList>
            <person name="Ahmad T."/>
            <person name="Ishaq S.E."/>
            <person name="Wang F."/>
        </authorList>
    </citation>
    <scope>NUCLEOTIDE SEQUENCE</scope>
    <source>
        <strain evidence="13">LMO-M01</strain>
    </source>
</reference>
<evidence type="ECO:0000256" key="8">
    <source>
        <dbReference type="ARBA" id="ARBA00023065"/>
    </source>
</evidence>
<dbReference type="Gene3D" id="2.170.130.10">
    <property type="entry name" value="TonB-dependent receptor, plug domain"/>
    <property type="match status" value="1"/>
</dbReference>
<dbReference type="Proteomes" id="UP001218638">
    <property type="component" value="Chromosome"/>
</dbReference>
<dbReference type="PANTHER" id="PTHR32552:SF68">
    <property type="entry name" value="FERRICHROME OUTER MEMBRANE TRANSPORTER_PHAGE RECEPTOR"/>
    <property type="match status" value="1"/>
</dbReference>
<evidence type="ECO:0000259" key="12">
    <source>
        <dbReference type="Pfam" id="PF07715"/>
    </source>
</evidence>
<keyword evidence="4" id="KW-0410">Iron transport</keyword>
<dbReference type="KEGG" id="slom:PXH66_07165"/>
<dbReference type="GO" id="GO:0009279">
    <property type="term" value="C:cell outer membrane"/>
    <property type="evidence" value="ECO:0007669"/>
    <property type="project" value="UniProtKB-SubCell"/>
</dbReference>
<sequence>MNPLNIRGERIRILGSALASLTLASGALAQATSTTDEEVLSLEAFILEESNISGSDTLLQNSRPIGSVFLGEQDALGTPRSITVLTPEAMKQFSVKGFDDLDRVGAGLTRPNIFGIPGLPFIRGDNAGVYFNGMRRIPNQNETPTSFGSLESMDLVKGPSPAQFGPTNSGGYVNFVPKTPYFDKFRGSVEVTIGDWNYYNTQIDVGGPVLVAGKPMAYRLSVTNQDADSYYNDVGNDYISVYAAAKAKLSENLSVFGGAEYYSFQSNENAGWNRVTQALIDNGDYIIGEMDPNTTSAAYGGFTDNDLISAFFPTQNAVALGVQDPNLALVVPTAYFLDAFGAPTGPNFSYENGAASMATPIFYNGGLYGYKYTQDYFDAGGGLFTEKIDGKTVLSDPSDYADSKTFIYFTDFVWQGESDRKISVKNFFEYITTKKLSSYGFAHDSDAHSWETKLAVDDILEIGGAKIAVQYGADVRYSYNNDANDFFVEPFNRRNIANPTITPQSIVLAGPQLDWQLVGGSESKLMQYGAFGQFKADLTESFAIYGGARVESANYSTRGTPKESPSPDAYRDGEETYASVSVNPILTINNSLSLYAAIQQGTALQPGQTGGINNGDGNFVEAPFYEGGIKTSLLDGKLFGSFAVYQFEKSTLADLPTGAVDESAYTSEGYEVEFSYAPTPMFTIVGSFGEQKATYDGGFPFATSPMTPEQTALYAGAIVYDVVSGDRYDANPSNERSGYPLFSANLFAVLTFQNGFGLGVGPSYKESFWLNDEHTLKLPEVTVWNANLFYRTDRYEVFLRLNNFTDEDYFIGASFAPTMIVTKAEPIEAQLSVKFKF</sequence>
<evidence type="ECO:0000256" key="7">
    <source>
        <dbReference type="ARBA" id="ARBA00023004"/>
    </source>
</evidence>
<feature type="signal peptide" evidence="11">
    <location>
        <begin position="1"/>
        <end position="29"/>
    </location>
</feature>
<organism evidence="13 14">
    <name type="scientific">Synoicihabitans lomoniglobus</name>
    <dbReference type="NCBI Taxonomy" id="2909285"/>
    <lineage>
        <taxon>Bacteria</taxon>
        <taxon>Pseudomonadati</taxon>
        <taxon>Verrucomicrobiota</taxon>
        <taxon>Opitutia</taxon>
        <taxon>Opitutales</taxon>
        <taxon>Opitutaceae</taxon>
        <taxon>Synoicihabitans</taxon>
    </lineage>
</organism>
<dbReference type="EMBL" id="CP119075">
    <property type="protein sequence ID" value="WED66628.1"/>
    <property type="molecule type" value="Genomic_DNA"/>
</dbReference>
<dbReference type="GO" id="GO:0015344">
    <property type="term" value="F:siderophore uptake transmembrane transporter activity"/>
    <property type="evidence" value="ECO:0007669"/>
    <property type="project" value="TreeGrafter"/>
</dbReference>
<keyword evidence="5" id="KW-0812">Transmembrane</keyword>
<evidence type="ECO:0000256" key="4">
    <source>
        <dbReference type="ARBA" id="ARBA00022496"/>
    </source>
</evidence>
<keyword evidence="8" id="KW-0406">Ion transport</keyword>
<name>A0AAF0I437_9BACT</name>
<dbReference type="Gene3D" id="2.40.170.20">
    <property type="entry name" value="TonB-dependent receptor, beta-barrel domain"/>
    <property type="match status" value="2"/>
</dbReference>
<keyword evidence="7" id="KW-0408">Iron</keyword>
<comment type="subcellular location">
    <subcellularLocation>
        <location evidence="1">Cell outer membrane</location>
        <topology evidence="1">Multi-pass membrane protein</topology>
    </subcellularLocation>
</comment>
<accession>A0AAF0I437</accession>
<dbReference type="Pfam" id="PF07715">
    <property type="entry name" value="Plug"/>
    <property type="match status" value="1"/>
</dbReference>
<evidence type="ECO:0000256" key="3">
    <source>
        <dbReference type="ARBA" id="ARBA00022452"/>
    </source>
</evidence>
<dbReference type="InterPro" id="IPR036942">
    <property type="entry name" value="Beta-barrel_TonB_sf"/>
</dbReference>
<keyword evidence="14" id="KW-1185">Reference proteome</keyword>
<keyword evidence="10" id="KW-0998">Cell outer membrane</keyword>
<evidence type="ECO:0000256" key="5">
    <source>
        <dbReference type="ARBA" id="ARBA00022692"/>
    </source>
</evidence>
<evidence type="ECO:0000256" key="9">
    <source>
        <dbReference type="ARBA" id="ARBA00023136"/>
    </source>
</evidence>
<evidence type="ECO:0000256" key="1">
    <source>
        <dbReference type="ARBA" id="ARBA00004571"/>
    </source>
</evidence>
<dbReference type="InterPro" id="IPR039426">
    <property type="entry name" value="TonB-dep_rcpt-like"/>
</dbReference>
<evidence type="ECO:0000256" key="11">
    <source>
        <dbReference type="SAM" id="SignalP"/>
    </source>
</evidence>
<evidence type="ECO:0000256" key="10">
    <source>
        <dbReference type="ARBA" id="ARBA00023237"/>
    </source>
</evidence>
<feature type="chain" id="PRO_5042276016" description="TonB-dependent receptor plug domain-containing protein" evidence="11">
    <location>
        <begin position="30"/>
        <end position="837"/>
    </location>
</feature>
<dbReference type="InterPro" id="IPR037066">
    <property type="entry name" value="Plug_dom_sf"/>
</dbReference>
<dbReference type="AlphaFoldDB" id="A0AAF0I437"/>
<evidence type="ECO:0000256" key="6">
    <source>
        <dbReference type="ARBA" id="ARBA00022729"/>
    </source>
</evidence>
<gene>
    <name evidence="13" type="ORF">PXH66_07165</name>
</gene>
<keyword evidence="9" id="KW-0472">Membrane</keyword>
<dbReference type="InterPro" id="IPR012910">
    <property type="entry name" value="Plug_dom"/>
</dbReference>
<dbReference type="RefSeq" id="WP_330927976.1">
    <property type="nucleotide sequence ID" value="NZ_CP119075.1"/>
</dbReference>
<keyword evidence="2" id="KW-0813">Transport</keyword>
<dbReference type="SUPFAM" id="SSF56935">
    <property type="entry name" value="Porins"/>
    <property type="match status" value="1"/>
</dbReference>
<evidence type="ECO:0000313" key="14">
    <source>
        <dbReference type="Proteomes" id="UP001218638"/>
    </source>
</evidence>